<dbReference type="EMBL" id="JXJU01000006">
    <property type="protein sequence ID" value="PCR99837.1"/>
    <property type="molecule type" value="Genomic_DNA"/>
</dbReference>
<dbReference type="RefSeq" id="WP_245811627.1">
    <property type="nucleotide sequence ID" value="NZ_BBAL01000006.1"/>
</dbReference>
<gene>
    <name evidence="1" type="ORF">RT41_GL001643</name>
</gene>
<sequence length="172" mass="20253">MITLNVNSLVNAEIFWKELGLEEEVALNEAVITRPQTITMTIPYIDEVRDKVIELGLATSEIVPTANDKFMFSFVAPEENTVIIIGDWVCQPYTSEKRAEFFHNIKHVDYVRKYEQLTTLTEGEYLLFGRLTCPWTRYFARQLPEIWDKKIYFIDTEYTDFDTELASLREKY</sequence>
<accession>A0A2A5RKW9</accession>
<reference evidence="1 2" key="1">
    <citation type="submission" date="2014-12" db="EMBL/GenBank/DDBJ databases">
        <title>Draft genome sequences of 10 type strains of Lactococcus.</title>
        <authorList>
            <person name="Sun Z."/>
            <person name="Zhong Z."/>
            <person name="Liu W."/>
            <person name="Zhang W."/>
            <person name="Zhang H."/>
        </authorList>
    </citation>
    <scope>NUCLEOTIDE SEQUENCE [LARGE SCALE GENOMIC DNA]</scope>
    <source>
        <strain evidence="1 2">JCM 16395</strain>
    </source>
</reference>
<evidence type="ECO:0000313" key="1">
    <source>
        <dbReference type="EMBL" id="PCR99837.1"/>
    </source>
</evidence>
<dbReference type="Gene3D" id="3.40.30.10">
    <property type="entry name" value="Glutaredoxin"/>
    <property type="match status" value="1"/>
</dbReference>
<keyword evidence="2" id="KW-1185">Reference proteome</keyword>
<protein>
    <submittedName>
        <fullName evidence="1">Uncharacterized protein</fullName>
    </submittedName>
</protein>
<name>A0A2A5RKW9_9LACT</name>
<proteinExistence type="predicted"/>
<evidence type="ECO:0000313" key="2">
    <source>
        <dbReference type="Proteomes" id="UP000218181"/>
    </source>
</evidence>
<organism evidence="1 2">
    <name type="scientific">Lactococcus fujiensis JCM 16395</name>
    <dbReference type="NCBI Taxonomy" id="1291764"/>
    <lineage>
        <taxon>Bacteria</taxon>
        <taxon>Bacillati</taxon>
        <taxon>Bacillota</taxon>
        <taxon>Bacilli</taxon>
        <taxon>Lactobacillales</taxon>
        <taxon>Streptococcaceae</taxon>
        <taxon>Lactococcus</taxon>
    </lineage>
</organism>
<dbReference type="Proteomes" id="UP000218181">
    <property type="component" value="Unassembled WGS sequence"/>
</dbReference>
<dbReference type="AlphaFoldDB" id="A0A2A5RKW9"/>
<dbReference type="STRING" id="1291764.GCA_001311235_01888"/>
<comment type="caution">
    <text evidence="1">The sequence shown here is derived from an EMBL/GenBank/DDBJ whole genome shotgun (WGS) entry which is preliminary data.</text>
</comment>